<comment type="similarity">
    <text evidence="2">Belongs to the iron/ascorbate-dependent oxidoreductase family.</text>
</comment>
<evidence type="ECO:0000256" key="1">
    <source>
        <dbReference type="ARBA" id="ARBA00022896"/>
    </source>
</evidence>
<keyword evidence="1" id="KW-0847">Vitamin C</keyword>
<dbReference type="Gene3D" id="2.60.120.620">
    <property type="entry name" value="q2cbj1_9rhob like domain"/>
    <property type="match status" value="2"/>
</dbReference>
<dbReference type="Proteomes" id="UP000751190">
    <property type="component" value="Unassembled WGS sequence"/>
</dbReference>
<accession>A0A8J5XRS6</accession>
<evidence type="ECO:0000313" key="4">
    <source>
        <dbReference type="EMBL" id="KAG8469289.1"/>
    </source>
</evidence>
<dbReference type="EMBL" id="JAGTXO010000003">
    <property type="protein sequence ID" value="KAG8469289.1"/>
    <property type="molecule type" value="Genomic_DNA"/>
</dbReference>
<feature type="domain" description="Fe2OG dioxygenase" evidence="3">
    <location>
        <begin position="177"/>
        <end position="403"/>
    </location>
</feature>
<evidence type="ECO:0000259" key="3">
    <source>
        <dbReference type="PROSITE" id="PS51471"/>
    </source>
</evidence>
<gene>
    <name evidence="4" type="ORF">KFE25_007807</name>
</gene>
<dbReference type="GO" id="GO:0031418">
    <property type="term" value="F:L-ascorbic acid binding"/>
    <property type="evidence" value="ECO:0007669"/>
    <property type="project" value="UniProtKB-KW"/>
</dbReference>
<reference evidence="4" key="1">
    <citation type="submission" date="2021-05" db="EMBL/GenBank/DDBJ databases">
        <title>The genome of the haptophyte Pavlova lutheri (Diacronema luteri, Pavlovales) - a model for lipid biosynthesis in eukaryotic algae.</title>
        <authorList>
            <person name="Hulatt C.J."/>
            <person name="Posewitz M.C."/>
        </authorList>
    </citation>
    <scope>NUCLEOTIDE SEQUENCE</scope>
    <source>
        <strain evidence="4">NIVA-4/92</strain>
    </source>
</reference>
<keyword evidence="2" id="KW-0479">Metal-binding</keyword>
<protein>
    <recommendedName>
        <fullName evidence="3">Fe2OG dioxygenase domain-containing protein</fullName>
    </recommendedName>
</protein>
<dbReference type="PANTHER" id="PTHR12907">
    <property type="entry name" value="EGL NINE HOMOLOG-RELATED"/>
    <property type="match status" value="1"/>
</dbReference>
<keyword evidence="2" id="KW-0560">Oxidoreductase</keyword>
<dbReference type="GO" id="GO:0031543">
    <property type="term" value="F:peptidyl-proline dioxygenase activity"/>
    <property type="evidence" value="ECO:0007669"/>
    <property type="project" value="TreeGrafter"/>
</dbReference>
<dbReference type="PROSITE" id="PS51471">
    <property type="entry name" value="FE2OG_OXY"/>
    <property type="match status" value="1"/>
</dbReference>
<dbReference type="AlphaFoldDB" id="A0A8J5XRS6"/>
<dbReference type="InterPro" id="IPR005123">
    <property type="entry name" value="Oxoglu/Fe-dep_dioxygenase_dom"/>
</dbReference>
<evidence type="ECO:0000313" key="5">
    <source>
        <dbReference type="Proteomes" id="UP000751190"/>
    </source>
</evidence>
<dbReference type="OrthoDB" id="204385at2759"/>
<name>A0A8J5XRS6_DIALT</name>
<dbReference type="GO" id="GO:0071456">
    <property type="term" value="P:cellular response to hypoxia"/>
    <property type="evidence" value="ECO:0007669"/>
    <property type="project" value="TreeGrafter"/>
</dbReference>
<dbReference type="Pfam" id="PF13640">
    <property type="entry name" value="2OG-FeII_Oxy_3"/>
    <property type="match status" value="1"/>
</dbReference>
<keyword evidence="2" id="KW-0408">Iron</keyword>
<keyword evidence="5" id="KW-1185">Reference proteome</keyword>
<comment type="caution">
    <text evidence="4">The sequence shown here is derived from an EMBL/GenBank/DDBJ whole genome shotgun (WGS) entry which is preliminary data.</text>
</comment>
<dbReference type="InterPro" id="IPR044862">
    <property type="entry name" value="Pro_4_hyd_alph_FE2OG_OXY"/>
</dbReference>
<dbReference type="OMA" id="ISYTRFG"/>
<dbReference type="GO" id="GO:0008198">
    <property type="term" value="F:ferrous iron binding"/>
    <property type="evidence" value="ECO:0007669"/>
    <property type="project" value="TreeGrafter"/>
</dbReference>
<organism evidence="4 5">
    <name type="scientific">Diacronema lutheri</name>
    <name type="common">Unicellular marine alga</name>
    <name type="synonym">Monochrysis lutheri</name>
    <dbReference type="NCBI Taxonomy" id="2081491"/>
    <lineage>
        <taxon>Eukaryota</taxon>
        <taxon>Haptista</taxon>
        <taxon>Haptophyta</taxon>
        <taxon>Pavlovophyceae</taxon>
        <taxon>Pavlovales</taxon>
        <taxon>Pavlovaceae</taxon>
        <taxon>Diacronema</taxon>
    </lineage>
</organism>
<proteinExistence type="inferred from homology"/>
<evidence type="ECO:0000256" key="2">
    <source>
        <dbReference type="RuleBase" id="RU003682"/>
    </source>
</evidence>
<sequence length="423" mass="45209">MAGTTAFVLTSTCVLGVPTLPRRQLLASSLALGAAPTAQGASRSQLKPADVEQINAGRPAVLRGWLPPAEVAALCADARTLYAEGRFTADGLAAYTPQRAVRRGADPASREVLPAFIPSKRCAGPWADAAAGDGAARLRFAARIDALRSALSDGLGRPALCEDGRPPLAGSRRTLAHLSSSLTEISYTRFGPGARLRRHVDEHHEELKGQGGWRRPTRRSVSWLVYLNAPWDPAVDGGALRTFPRIAPPASPVGAHAGNVQVGWLRASVADPVERAVFLDSSRAGERGNCALYTVERANGLRTVLSRNFWARPLLYQSTELLVDQLLIDSPAAAHRFHFVEAPHSAATEWFARNDARAGEGEAVLDVAPAGGTLVIFDSVALPHEVLPTIGRERWACSGWLHEPHTAARSRHPPDPDAEDAKA</sequence>
<dbReference type="PANTHER" id="PTHR12907:SF26">
    <property type="entry name" value="HIF PROLYL HYDROXYLASE, ISOFORM C"/>
    <property type="match status" value="1"/>
</dbReference>
<dbReference type="InterPro" id="IPR051559">
    <property type="entry name" value="HIF_prolyl_hydroxylases"/>
</dbReference>